<dbReference type="GO" id="GO:0030246">
    <property type="term" value="F:carbohydrate binding"/>
    <property type="evidence" value="ECO:0007669"/>
    <property type="project" value="TreeGrafter"/>
</dbReference>
<dbReference type="PROSITE" id="PS00719">
    <property type="entry name" value="GLYCOSYL_HYDROL_F2_1"/>
    <property type="match status" value="1"/>
</dbReference>
<evidence type="ECO:0000259" key="4">
    <source>
        <dbReference type="Pfam" id="PF00703"/>
    </source>
</evidence>
<evidence type="ECO:0000313" key="7">
    <source>
        <dbReference type="Proteomes" id="UP000652219"/>
    </source>
</evidence>
<dbReference type="PANTHER" id="PTHR10066">
    <property type="entry name" value="BETA-GLUCURONIDASE"/>
    <property type="match status" value="1"/>
</dbReference>
<organism evidence="6 7">
    <name type="scientific">Colletotrichum sojae</name>
    <dbReference type="NCBI Taxonomy" id="2175907"/>
    <lineage>
        <taxon>Eukaryota</taxon>
        <taxon>Fungi</taxon>
        <taxon>Dikarya</taxon>
        <taxon>Ascomycota</taxon>
        <taxon>Pezizomycotina</taxon>
        <taxon>Sordariomycetes</taxon>
        <taxon>Hypocreomycetidae</taxon>
        <taxon>Glomerellales</taxon>
        <taxon>Glomerellaceae</taxon>
        <taxon>Colletotrichum</taxon>
        <taxon>Colletotrichum orchidearum species complex</taxon>
    </lineage>
</organism>
<dbReference type="AlphaFoldDB" id="A0A8H6MIA0"/>
<gene>
    <name evidence="6" type="ORF">CSOJ01_15067</name>
</gene>
<dbReference type="GO" id="GO:0019391">
    <property type="term" value="P:glucuronoside catabolic process"/>
    <property type="evidence" value="ECO:0007669"/>
    <property type="project" value="TreeGrafter"/>
</dbReference>
<dbReference type="InterPro" id="IPR006103">
    <property type="entry name" value="Glyco_hydro_2_cat"/>
</dbReference>
<sequence length="383" mass="42695">MDWSISYRMTAIETKDGKRKQHYQYDFCNYFGLARSVWLCCVPETHVNDVTVASEVADGGESGVVSYEISTSQPVPGSRIEVSISDEEGSPVAQACGLSGKLTVNSVKIWKPGAAYLYQLHIRLLDASRGVADVYQLSVGIRSVRVEGNRFLINGKPFYFSGYGKHEDAPVRGKGHDAVYMIHDFELMKWIGANSFRATHYPYAKEVMEYADRHGFVVIGETAAVGLNLAVVAGLHGAKQLPTYSPDTVSEGTRKSHEQAIRELIARDKNHPSPTSPAREHFQPLVALTRQLYSRPLCYANEFQASVDKRLISDLFDVLFLNRYYGWYFHTSDLEAAEKGLETELLRFQAKFGKPIIISEYGADTLAGLPTAGDVPRSEEYQS</sequence>
<proteinExistence type="inferred from homology"/>
<evidence type="ECO:0000259" key="5">
    <source>
        <dbReference type="Pfam" id="PF02836"/>
    </source>
</evidence>
<dbReference type="SUPFAM" id="SSF49303">
    <property type="entry name" value="beta-Galactosidase/glucuronidase domain"/>
    <property type="match status" value="1"/>
</dbReference>
<accession>A0A8H6MIA0</accession>
<evidence type="ECO:0000256" key="1">
    <source>
        <dbReference type="ARBA" id="ARBA00007401"/>
    </source>
</evidence>
<dbReference type="EC" id="3.2.1.31" evidence="2"/>
<comment type="similarity">
    <text evidence="1">Belongs to the glycosyl hydrolase 2 family.</text>
</comment>
<feature type="domain" description="Glycoside hydrolase family 2 catalytic" evidence="5">
    <location>
        <begin position="144"/>
        <end position="369"/>
    </location>
</feature>
<dbReference type="EMBL" id="WIGN01000572">
    <property type="protein sequence ID" value="KAF6788172.1"/>
    <property type="molecule type" value="Genomic_DNA"/>
</dbReference>
<evidence type="ECO:0000313" key="6">
    <source>
        <dbReference type="EMBL" id="KAF6788172.1"/>
    </source>
</evidence>
<feature type="domain" description="Glycoside hydrolase family 2 immunoglobulin-like beta-sandwich" evidence="4">
    <location>
        <begin position="45"/>
        <end position="142"/>
    </location>
</feature>
<dbReference type="InterPro" id="IPR013783">
    <property type="entry name" value="Ig-like_fold"/>
</dbReference>
<comment type="caution">
    <text evidence="6">The sequence shown here is derived from an EMBL/GenBank/DDBJ whole genome shotgun (WGS) entry which is preliminary data.</text>
</comment>
<dbReference type="Pfam" id="PF02836">
    <property type="entry name" value="Glyco_hydro_2_C"/>
    <property type="match status" value="1"/>
</dbReference>
<protein>
    <recommendedName>
        <fullName evidence="3">Beta-glucuronidase</fullName>
        <ecNumber evidence="2">3.2.1.31</ecNumber>
    </recommendedName>
</protein>
<reference evidence="6 7" key="1">
    <citation type="journal article" date="2020" name="Phytopathology">
        <title>Genome Sequence Resources of Colletotrichum truncatum, C. plurivorum, C. musicola, and C. sojae: Four Species Pathogenic to Soybean (Glycine max).</title>
        <authorList>
            <person name="Rogerio F."/>
            <person name="Boufleur T.R."/>
            <person name="Ciampi-Guillardi M."/>
            <person name="Sukno S.A."/>
            <person name="Thon M.R."/>
            <person name="Massola Junior N.S."/>
            <person name="Baroncelli R."/>
        </authorList>
    </citation>
    <scope>NUCLEOTIDE SEQUENCE [LARGE SCALE GENOMIC DNA]</scope>
    <source>
        <strain evidence="6 7">LFN0009</strain>
    </source>
</reference>
<dbReference type="GO" id="GO:0005975">
    <property type="term" value="P:carbohydrate metabolic process"/>
    <property type="evidence" value="ECO:0007669"/>
    <property type="project" value="InterPro"/>
</dbReference>
<evidence type="ECO:0000256" key="3">
    <source>
        <dbReference type="ARBA" id="ARBA00016205"/>
    </source>
</evidence>
<dbReference type="SUPFAM" id="SSF51445">
    <property type="entry name" value="(Trans)glycosidases"/>
    <property type="match status" value="1"/>
</dbReference>
<dbReference type="PRINTS" id="PR00132">
    <property type="entry name" value="GLHYDRLASE2"/>
</dbReference>
<name>A0A8H6MIA0_9PEZI</name>
<dbReference type="PANTHER" id="PTHR10066:SF67">
    <property type="entry name" value="BETA-GLUCURONIDASE"/>
    <property type="match status" value="1"/>
</dbReference>
<dbReference type="Proteomes" id="UP000652219">
    <property type="component" value="Unassembled WGS sequence"/>
</dbReference>
<dbReference type="InterPro" id="IPR017853">
    <property type="entry name" value="GH"/>
</dbReference>
<dbReference type="InterPro" id="IPR023230">
    <property type="entry name" value="Glyco_hydro_2_CS"/>
</dbReference>
<keyword evidence="7" id="KW-1185">Reference proteome</keyword>
<dbReference type="GO" id="GO:0004566">
    <property type="term" value="F:beta-glucuronidase activity"/>
    <property type="evidence" value="ECO:0007669"/>
    <property type="project" value="UniProtKB-EC"/>
</dbReference>
<dbReference type="InterPro" id="IPR006102">
    <property type="entry name" value="Ig-like_GH2"/>
</dbReference>
<dbReference type="InterPro" id="IPR036156">
    <property type="entry name" value="Beta-gal/glucu_dom_sf"/>
</dbReference>
<dbReference type="Gene3D" id="3.20.20.80">
    <property type="entry name" value="Glycosidases"/>
    <property type="match status" value="1"/>
</dbReference>
<dbReference type="Pfam" id="PF00703">
    <property type="entry name" value="Glyco_hydro_2"/>
    <property type="match status" value="1"/>
</dbReference>
<dbReference type="InterPro" id="IPR006101">
    <property type="entry name" value="Glyco_hydro_2"/>
</dbReference>
<evidence type="ECO:0000256" key="2">
    <source>
        <dbReference type="ARBA" id="ARBA00012761"/>
    </source>
</evidence>
<dbReference type="Gene3D" id="2.60.40.10">
    <property type="entry name" value="Immunoglobulins"/>
    <property type="match status" value="1"/>
</dbReference>